<evidence type="ECO:0000313" key="3">
    <source>
        <dbReference type="Proteomes" id="UP000305760"/>
    </source>
</evidence>
<keyword evidence="3" id="KW-1185">Reference proteome</keyword>
<accession>A0A5C4RT61</accession>
<dbReference type="OrthoDB" id="6023226at2"/>
<feature type="compositionally biased region" description="Basic and acidic residues" evidence="1">
    <location>
        <begin position="1"/>
        <end position="10"/>
    </location>
</feature>
<proteinExistence type="predicted"/>
<reference evidence="2 3" key="1">
    <citation type="submission" date="2019-03" db="EMBL/GenBank/DDBJ databases">
        <title>Arenimonas daejeonensis sp. nov., isolated from compost.</title>
        <authorList>
            <person name="Jeon C.O."/>
        </authorList>
    </citation>
    <scope>NUCLEOTIDE SEQUENCE [LARGE SCALE GENOMIC DNA]</scope>
    <source>
        <strain evidence="2 3">R29</strain>
    </source>
</reference>
<dbReference type="AlphaFoldDB" id="A0A5C4RT61"/>
<protein>
    <submittedName>
        <fullName evidence="2">DUF1232 domain-containing protein</fullName>
    </submittedName>
</protein>
<dbReference type="RefSeq" id="WP_139444655.1">
    <property type="nucleotide sequence ID" value="NZ_SMDR01000001.1"/>
</dbReference>
<name>A0A5C4RT61_9GAMM</name>
<feature type="region of interest" description="Disordered" evidence="1">
    <location>
        <begin position="1"/>
        <end position="24"/>
    </location>
</feature>
<sequence length="207" mass="23539">MNARLQDRLALHLPPESGDSRRRQVGPVALHDAAVRRFNAVLAQLDPNAPPVSADQVVTLARWLQDQPRDQAVAVLSERLGRAEQLRRMLNDSDWDVCVDTRERARMLISYLQEVNDLIPDDLPLVGHLDDALLVELSWSAFADQAQDYGDYCRYRAAERPRGTPAERRLAWETACLAEAALIQQRRQVRGRHYAMAPALPDRFRIV</sequence>
<dbReference type="Proteomes" id="UP000305760">
    <property type="component" value="Unassembled WGS sequence"/>
</dbReference>
<organism evidence="2 3">
    <name type="scientific">Arenimonas terrae</name>
    <dbReference type="NCBI Taxonomy" id="2546226"/>
    <lineage>
        <taxon>Bacteria</taxon>
        <taxon>Pseudomonadati</taxon>
        <taxon>Pseudomonadota</taxon>
        <taxon>Gammaproteobacteria</taxon>
        <taxon>Lysobacterales</taxon>
        <taxon>Lysobacteraceae</taxon>
        <taxon>Arenimonas</taxon>
    </lineage>
</organism>
<comment type="caution">
    <text evidence="2">The sequence shown here is derived from an EMBL/GenBank/DDBJ whole genome shotgun (WGS) entry which is preliminary data.</text>
</comment>
<gene>
    <name evidence="2" type="ORF">E1B00_00180</name>
</gene>
<dbReference type="EMBL" id="SMDR01000001">
    <property type="protein sequence ID" value="TNJ34248.1"/>
    <property type="molecule type" value="Genomic_DNA"/>
</dbReference>
<evidence type="ECO:0000313" key="2">
    <source>
        <dbReference type="EMBL" id="TNJ34248.1"/>
    </source>
</evidence>
<evidence type="ECO:0000256" key="1">
    <source>
        <dbReference type="SAM" id="MobiDB-lite"/>
    </source>
</evidence>